<gene>
    <name evidence="3" type="ORF">KR51_00021550</name>
</gene>
<accession>U5DNI1</accession>
<keyword evidence="1" id="KW-0175">Coiled coil</keyword>
<dbReference type="InterPro" id="IPR054639">
    <property type="entry name" value="Npun_F5560-like"/>
</dbReference>
<feature type="coiled-coil region" evidence="1">
    <location>
        <begin position="18"/>
        <end position="88"/>
    </location>
</feature>
<protein>
    <recommendedName>
        <fullName evidence="5">Basic region leucine zipper</fullName>
    </recommendedName>
</protein>
<dbReference type="PATRIC" id="fig|582515.4.peg.2426"/>
<dbReference type="OrthoDB" id="571541at2"/>
<dbReference type="RefSeq" id="WP_022607216.1">
    <property type="nucleotide sequence ID" value="NZ_ASSJ01000051.1"/>
</dbReference>
<comment type="caution">
    <text evidence="3">The sequence shown here is derived from an EMBL/GenBank/DDBJ whole genome shotgun (WGS) entry which is preliminary data.</text>
</comment>
<dbReference type="STRING" id="582515.KR51_00021550"/>
<evidence type="ECO:0008006" key="5">
    <source>
        <dbReference type="Google" id="ProtNLM"/>
    </source>
</evidence>
<feature type="compositionally biased region" description="Basic and acidic residues" evidence="2">
    <location>
        <begin position="178"/>
        <end position="189"/>
    </location>
</feature>
<sequence length="189" mass="22047">MSQSDFPASPPSHALADVAELRAELDLRNQLVEQLSQELFRIVKDGDRVLPPSGMESSSALQEQSEQLHQLRGELADIEQQVRFYQEQISTRDAELYRLQQSVQALSDRNHMLEQVVQELPQIYRQKFSERIEPVRDKVERLQRENRQLYAELQSVSYRLAMRTRNGAQPLDLSQPQREAEPYPKFENV</sequence>
<name>U5DNI1_9CHRO</name>
<proteinExistence type="predicted"/>
<evidence type="ECO:0000256" key="2">
    <source>
        <dbReference type="SAM" id="MobiDB-lite"/>
    </source>
</evidence>
<feature type="coiled-coil region" evidence="1">
    <location>
        <begin position="125"/>
        <end position="159"/>
    </location>
</feature>
<dbReference type="InParanoid" id="U5DNI1"/>
<evidence type="ECO:0000313" key="4">
    <source>
        <dbReference type="Proteomes" id="UP000016960"/>
    </source>
</evidence>
<dbReference type="eggNOG" id="COG1322">
    <property type="taxonomic scope" value="Bacteria"/>
</dbReference>
<feature type="region of interest" description="Disordered" evidence="2">
    <location>
        <begin position="167"/>
        <end position="189"/>
    </location>
</feature>
<keyword evidence="4" id="KW-1185">Reference proteome</keyword>
<dbReference type="Proteomes" id="UP000016960">
    <property type="component" value="Unassembled WGS sequence"/>
</dbReference>
<dbReference type="AlphaFoldDB" id="U5DNI1"/>
<dbReference type="NCBIfam" id="NF045622">
    <property type="entry name" value="Npun_F5560_fam"/>
    <property type="match status" value="1"/>
</dbReference>
<organism evidence="3 4">
    <name type="scientific">Rubidibacter lacunae KORDI 51-2</name>
    <dbReference type="NCBI Taxonomy" id="582515"/>
    <lineage>
        <taxon>Bacteria</taxon>
        <taxon>Bacillati</taxon>
        <taxon>Cyanobacteriota</taxon>
        <taxon>Cyanophyceae</taxon>
        <taxon>Oscillatoriophycideae</taxon>
        <taxon>Chroococcales</taxon>
        <taxon>Aphanothecaceae</taxon>
        <taxon>Rubidibacter</taxon>
    </lineage>
</organism>
<dbReference type="EMBL" id="ASSJ01000051">
    <property type="protein sequence ID" value="ERN41265.1"/>
    <property type="molecule type" value="Genomic_DNA"/>
</dbReference>
<evidence type="ECO:0000256" key="1">
    <source>
        <dbReference type="SAM" id="Coils"/>
    </source>
</evidence>
<evidence type="ECO:0000313" key="3">
    <source>
        <dbReference type="EMBL" id="ERN41265.1"/>
    </source>
</evidence>
<reference evidence="3 4" key="1">
    <citation type="submission" date="2013-05" db="EMBL/GenBank/DDBJ databases">
        <title>Draft genome sequence of Rubidibacter lacunae KORDI 51-2.</title>
        <authorList>
            <person name="Choi D.H."/>
            <person name="Noh J.H."/>
            <person name="Kwon K.-K."/>
            <person name="Lee J.-H."/>
            <person name="Ryu J.-Y."/>
        </authorList>
    </citation>
    <scope>NUCLEOTIDE SEQUENCE [LARGE SCALE GENOMIC DNA]</scope>
    <source>
        <strain evidence="3 4">KORDI 51-2</strain>
    </source>
</reference>